<accession>A0A0H3ZIX2</accession>
<reference evidence="1" key="1">
    <citation type="journal article" date="2015" name="MBio">
        <title>Eco-Evolutionary Dynamics of Episomes among Ecologically Cohesive Bacterial Populations.</title>
        <authorList>
            <person name="Xue H."/>
            <person name="Cordero O.X."/>
            <person name="Camas F.M."/>
            <person name="Trimble W."/>
            <person name="Meyer F."/>
            <person name="Guglielmini J."/>
            <person name="Rocha E.P."/>
            <person name="Polz M.F."/>
        </authorList>
    </citation>
    <scope>NUCLEOTIDE SEQUENCE</scope>
    <source>
        <strain evidence="1">FF_112</strain>
    </source>
</reference>
<organism evidence="1">
    <name type="scientific">Vibrio tasmaniensis</name>
    <dbReference type="NCBI Taxonomy" id="212663"/>
    <lineage>
        <taxon>Bacteria</taxon>
        <taxon>Pseudomonadati</taxon>
        <taxon>Pseudomonadota</taxon>
        <taxon>Gammaproteobacteria</taxon>
        <taxon>Vibrionales</taxon>
        <taxon>Vibrionaceae</taxon>
        <taxon>Vibrio</taxon>
    </lineage>
</organism>
<dbReference type="EMBL" id="KP795454">
    <property type="protein sequence ID" value="AKN35840.1"/>
    <property type="molecule type" value="Genomic_DNA"/>
</dbReference>
<dbReference type="AlphaFoldDB" id="A0A0H3ZIX2"/>
<sequence>MTHYIPRLFHLDWSDNIIREEETIRLMNGLMASLMSVETMKVNYYRAGGALCEVIFESEHPSCLTVLTIHEGELDMAPTSSEDLRVSHQVISLLDMTDVFVLVLELARYLQLTPSLIDGEDASLLFRAKKTGEAEPCTAI</sequence>
<protein>
    <submittedName>
        <fullName evidence="1">Uncharacterized protein</fullName>
    </submittedName>
</protein>
<evidence type="ECO:0000313" key="1">
    <source>
        <dbReference type="EMBL" id="AKN35840.1"/>
    </source>
</evidence>
<proteinExistence type="predicted"/>
<name>A0A0H3ZIX2_9VIBR</name>